<name>A0A1I8AUT0_9BILA</name>
<reference evidence="2" key="1">
    <citation type="submission" date="2016-11" db="UniProtKB">
        <authorList>
            <consortium name="WormBaseParasite"/>
        </authorList>
    </citation>
    <scope>IDENTIFICATION</scope>
</reference>
<keyword evidence="1" id="KW-1185">Reference proteome</keyword>
<organism evidence="1 2">
    <name type="scientific">Steinernema glaseri</name>
    <dbReference type="NCBI Taxonomy" id="37863"/>
    <lineage>
        <taxon>Eukaryota</taxon>
        <taxon>Metazoa</taxon>
        <taxon>Ecdysozoa</taxon>
        <taxon>Nematoda</taxon>
        <taxon>Chromadorea</taxon>
        <taxon>Rhabditida</taxon>
        <taxon>Tylenchina</taxon>
        <taxon>Panagrolaimomorpha</taxon>
        <taxon>Strongyloidoidea</taxon>
        <taxon>Steinernematidae</taxon>
        <taxon>Steinernema</taxon>
    </lineage>
</organism>
<evidence type="ECO:0000313" key="1">
    <source>
        <dbReference type="Proteomes" id="UP000095287"/>
    </source>
</evidence>
<protein>
    <submittedName>
        <fullName evidence="2">Uncharacterized protein</fullName>
    </submittedName>
</protein>
<dbReference type="WBParaSite" id="L893_g9431.t1">
    <property type="protein sequence ID" value="L893_g9431.t1"/>
    <property type="gene ID" value="L893_g9431"/>
</dbReference>
<dbReference type="Proteomes" id="UP000095287">
    <property type="component" value="Unplaced"/>
</dbReference>
<evidence type="ECO:0000313" key="2">
    <source>
        <dbReference type="WBParaSite" id="L893_g9431.t1"/>
    </source>
</evidence>
<sequence length="130" mass="15234">MQRYYAYYCTVAGGQQYLQSADKCNNTAYWRDITIKKCTNMLIVNGRKLMQITFILIERMFLEMRVVVPAKQFTLNAFHNVKVWREPAISSKNSLILLLTFFETDRNSRIRTIEKHDVKPADDKKAAGYL</sequence>
<accession>A0A1I8AUT0</accession>
<dbReference type="AlphaFoldDB" id="A0A1I8AUT0"/>
<proteinExistence type="predicted"/>